<feature type="signal peptide" evidence="1">
    <location>
        <begin position="1"/>
        <end position="26"/>
    </location>
</feature>
<protein>
    <submittedName>
        <fullName evidence="2">Uncharacterized protein</fullName>
    </submittedName>
</protein>
<keyword evidence="1" id="KW-0732">Signal</keyword>
<feature type="chain" id="PRO_5047155313" evidence="1">
    <location>
        <begin position="27"/>
        <end position="275"/>
    </location>
</feature>
<dbReference type="EMBL" id="CP111021">
    <property type="protein sequence ID" value="WAR17090.1"/>
    <property type="molecule type" value="Genomic_DNA"/>
</dbReference>
<reference evidence="2" key="1">
    <citation type="submission" date="2022-11" db="EMBL/GenBank/DDBJ databases">
        <title>Centuries of genome instability and evolution in soft-shell clam transmissible cancer (bioRxiv).</title>
        <authorList>
            <person name="Hart S.F.M."/>
            <person name="Yonemitsu M.A."/>
            <person name="Giersch R.M."/>
            <person name="Beal B.F."/>
            <person name="Arriagada G."/>
            <person name="Davis B.W."/>
            <person name="Ostrander E.A."/>
            <person name="Goff S.P."/>
            <person name="Metzger M.J."/>
        </authorList>
    </citation>
    <scope>NUCLEOTIDE SEQUENCE</scope>
    <source>
        <strain evidence="2">MELC-2E11</strain>
        <tissue evidence="2">Siphon/mantle</tissue>
    </source>
</reference>
<keyword evidence="3" id="KW-1185">Reference proteome</keyword>
<accession>A0ABY7F4I5</accession>
<proteinExistence type="predicted"/>
<gene>
    <name evidence="2" type="ORF">MAR_031684</name>
</gene>
<sequence>MTNVEINAMMMKFALILFAVIGATIATPFLQLGDDDVLGDIDVEISVRGGNKTLTYKTPNGNVLDVTHVLKSETINDVEGSLTCTERVAMTDEELSPKIAEICRGKAVSPEFVENMPAGQLAFPVVKPFLQLGDDDVLGDVDVEISVRGGHKTLTYKTPNGNVLDVTHDVIVNIPGQNEVCNVRQLQQTINDVEGSLTCTERVAMTDEELSPRLAEICRGKAVFAEKYAPCQPRTGQPQTGQPRIRRDYVCEPVCRLCSSGLCCEIRCTGEGRLC</sequence>
<evidence type="ECO:0000313" key="3">
    <source>
        <dbReference type="Proteomes" id="UP001164746"/>
    </source>
</evidence>
<name>A0ABY7F4I5_MYAAR</name>
<dbReference type="Proteomes" id="UP001164746">
    <property type="component" value="Chromosome 10"/>
</dbReference>
<evidence type="ECO:0000313" key="2">
    <source>
        <dbReference type="EMBL" id="WAR17090.1"/>
    </source>
</evidence>
<organism evidence="2 3">
    <name type="scientific">Mya arenaria</name>
    <name type="common">Soft-shell clam</name>
    <dbReference type="NCBI Taxonomy" id="6604"/>
    <lineage>
        <taxon>Eukaryota</taxon>
        <taxon>Metazoa</taxon>
        <taxon>Spiralia</taxon>
        <taxon>Lophotrochozoa</taxon>
        <taxon>Mollusca</taxon>
        <taxon>Bivalvia</taxon>
        <taxon>Autobranchia</taxon>
        <taxon>Heteroconchia</taxon>
        <taxon>Euheterodonta</taxon>
        <taxon>Imparidentia</taxon>
        <taxon>Neoheterodontei</taxon>
        <taxon>Myida</taxon>
        <taxon>Myoidea</taxon>
        <taxon>Myidae</taxon>
        <taxon>Mya</taxon>
    </lineage>
</organism>
<evidence type="ECO:0000256" key="1">
    <source>
        <dbReference type="SAM" id="SignalP"/>
    </source>
</evidence>